<feature type="domain" description="Glycine zipper 2TM" evidence="2">
    <location>
        <begin position="37"/>
        <end position="74"/>
    </location>
</feature>
<gene>
    <name evidence="3" type="ORF">CE154_002950</name>
</gene>
<dbReference type="InterPro" id="IPR008816">
    <property type="entry name" value="Gly_zipper_2TM_dom"/>
</dbReference>
<proteinExistence type="predicted"/>
<dbReference type="GO" id="GO:0019867">
    <property type="term" value="C:outer membrane"/>
    <property type="evidence" value="ECO:0007669"/>
    <property type="project" value="InterPro"/>
</dbReference>
<evidence type="ECO:0000256" key="1">
    <source>
        <dbReference type="SAM" id="Phobius"/>
    </source>
</evidence>
<organism evidence="3 4">
    <name type="scientific">Alicycliphilus denitrificans</name>
    <dbReference type="NCBI Taxonomy" id="179636"/>
    <lineage>
        <taxon>Bacteria</taxon>
        <taxon>Pseudomonadati</taxon>
        <taxon>Pseudomonadota</taxon>
        <taxon>Betaproteobacteria</taxon>
        <taxon>Burkholderiales</taxon>
        <taxon>Comamonadaceae</taxon>
        <taxon>Alicycliphilus</taxon>
    </lineage>
</organism>
<evidence type="ECO:0000313" key="3">
    <source>
        <dbReference type="EMBL" id="RKJ98733.1"/>
    </source>
</evidence>
<feature type="transmembrane region" description="Helical" evidence="1">
    <location>
        <begin position="51"/>
        <end position="74"/>
    </location>
</feature>
<evidence type="ECO:0000259" key="2">
    <source>
        <dbReference type="Pfam" id="PF05433"/>
    </source>
</evidence>
<protein>
    <submittedName>
        <fullName evidence="3">Glycine zipper 2TM domain-containing protein</fullName>
    </submittedName>
</protein>
<dbReference type="RefSeq" id="WP_094435013.1">
    <property type="nucleotide sequence ID" value="NZ_NKDB02000001.1"/>
</dbReference>
<keyword evidence="1" id="KW-0472">Membrane</keyword>
<accession>A0A420KFN4</accession>
<sequence>MTPQRTPTLRALTVATALVGALALGGCAHRPTNAQVGTGVGAVAGGLVGNAVFGSTLGTVGGAAAGALIGNEVGKNNDRGYRRR</sequence>
<comment type="caution">
    <text evidence="3">The sequence shown here is derived from an EMBL/GenBank/DDBJ whole genome shotgun (WGS) entry which is preliminary data.</text>
</comment>
<dbReference type="EMBL" id="NKDB02000001">
    <property type="protein sequence ID" value="RKJ98733.1"/>
    <property type="molecule type" value="Genomic_DNA"/>
</dbReference>
<evidence type="ECO:0000313" key="4">
    <source>
        <dbReference type="Proteomes" id="UP000216225"/>
    </source>
</evidence>
<reference evidence="3 4" key="1">
    <citation type="submission" date="2018-09" db="EMBL/GenBank/DDBJ databases">
        <title>Genome comparison of Alicycliphilus sp. BQ1, a polyurethanolytic bacterium, with its closest phylogenetic relatives Alicycliphilus denitrificans BC and K601, unable to attack polyurethane.</title>
        <authorList>
            <person name="Loza-Tavera H."/>
            <person name="Lozano L."/>
            <person name="Cevallos M."/>
            <person name="Maya-Lucas O."/>
            <person name="Garcia-Mena J."/>
            <person name="Hernandez J."/>
        </authorList>
    </citation>
    <scope>NUCLEOTIDE SEQUENCE [LARGE SCALE GENOMIC DNA]</scope>
    <source>
        <strain evidence="3 4">BQ1</strain>
    </source>
</reference>
<dbReference type="Pfam" id="PF05433">
    <property type="entry name" value="Rick_17kDa_Anti"/>
    <property type="match status" value="1"/>
</dbReference>
<keyword evidence="1" id="KW-0812">Transmembrane</keyword>
<dbReference type="AlphaFoldDB" id="A0A420KFN4"/>
<keyword evidence="1" id="KW-1133">Transmembrane helix</keyword>
<name>A0A420KFN4_9BURK</name>
<dbReference type="Proteomes" id="UP000216225">
    <property type="component" value="Unassembled WGS sequence"/>
</dbReference>
<dbReference type="PROSITE" id="PS51257">
    <property type="entry name" value="PROKAR_LIPOPROTEIN"/>
    <property type="match status" value="1"/>
</dbReference>